<organism evidence="7 8">
    <name type="scientific">Nocardia carnea</name>
    <dbReference type="NCBI Taxonomy" id="37328"/>
    <lineage>
        <taxon>Bacteria</taxon>
        <taxon>Bacillati</taxon>
        <taxon>Actinomycetota</taxon>
        <taxon>Actinomycetes</taxon>
        <taxon>Mycobacteriales</taxon>
        <taxon>Nocardiaceae</taxon>
        <taxon>Nocardia</taxon>
    </lineage>
</organism>
<evidence type="ECO:0000259" key="4">
    <source>
        <dbReference type="Pfam" id="PF00171"/>
    </source>
</evidence>
<evidence type="ECO:0000313" key="8">
    <source>
        <dbReference type="Proteomes" id="UP001611263"/>
    </source>
</evidence>
<evidence type="ECO:0000313" key="7">
    <source>
        <dbReference type="EMBL" id="MFI1464007.1"/>
    </source>
</evidence>
<dbReference type="Gene3D" id="1.10.540.10">
    <property type="entry name" value="Acyl-CoA dehydrogenase/oxidase, N-terminal domain"/>
    <property type="match status" value="1"/>
</dbReference>
<dbReference type="Pfam" id="PF02771">
    <property type="entry name" value="Acyl-CoA_dh_N"/>
    <property type="match status" value="1"/>
</dbReference>
<comment type="caution">
    <text evidence="7">The sequence shown here is derived from an EMBL/GenBank/DDBJ whole genome shotgun (WGS) entry which is preliminary data.</text>
</comment>
<feature type="domain" description="Aldehyde dehydrogenase" evidence="4">
    <location>
        <begin position="250"/>
        <end position="498"/>
    </location>
</feature>
<dbReference type="InterPro" id="IPR016161">
    <property type="entry name" value="Ald_DH/histidinol_DH"/>
</dbReference>
<dbReference type="InterPro" id="IPR006089">
    <property type="entry name" value="Acyl-CoA_DH_CS"/>
</dbReference>
<dbReference type="InterPro" id="IPR006091">
    <property type="entry name" value="Acyl-CoA_Oxase/DH_mid-dom"/>
</dbReference>
<evidence type="ECO:0000259" key="6">
    <source>
        <dbReference type="Pfam" id="PF02771"/>
    </source>
</evidence>
<reference evidence="7 8" key="1">
    <citation type="submission" date="2024-10" db="EMBL/GenBank/DDBJ databases">
        <title>The Natural Products Discovery Center: Release of the First 8490 Sequenced Strains for Exploring Actinobacteria Biosynthetic Diversity.</title>
        <authorList>
            <person name="Kalkreuter E."/>
            <person name="Kautsar S.A."/>
            <person name="Yang D."/>
            <person name="Bader C.D."/>
            <person name="Teijaro C.N."/>
            <person name="Fluegel L."/>
            <person name="Davis C.M."/>
            <person name="Simpson J.R."/>
            <person name="Lauterbach L."/>
            <person name="Steele A.D."/>
            <person name="Gui C."/>
            <person name="Meng S."/>
            <person name="Li G."/>
            <person name="Viehrig K."/>
            <person name="Ye F."/>
            <person name="Su P."/>
            <person name="Kiefer A.F."/>
            <person name="Nichols A."/>
            <person name="Cepeda A.J."/>
            <person name="Yan W."/>
            <person name="Fan B."/>
            <person name="Jiang Y."/>
            <person name="Adhikari A."/>
            <person name="Zheng C.-J."/>
            <person name="Schuster L."/>
            <person name="Cowan T.M."/>
            <person name="Smanski M.J."/>
            <person name="Chevrette M.G."/>
            <person name="De Carvalho L.P.S."/>
            <person name="Shen B."/>
        </authorList>
    </citation>
    <scope>NUCLEOTIDE SEQUENCE [LARGE SCALE GENOMIC DNA]</scope>
    <source>
        <strain evidence="7 8">NPDC020568</strain>
    </source>
</reference>
<comment type="similarity">
    <text evidence="3">Belongs to the aldehyde dehydrogenase family.</text>
</comment>
<dbReference type="InterPro" id="IPR016162">
    <property type="entry name" value="Ald_DH_N"/>
</dbReference>
<evidence type="ECO:0000259" key="5">
    <source>
        <dbReference type="Pfam" id="PF02770"/>
    </source>
</evidence>
<evidence type="ECO:0000256" key="2">
    <source>
        <dbReference type="PROSITE-ProRule" id="PRU10007"/>
    </source>
</evidence>
<dbReference type="Gene3D" id="2.40.110.10">
    <property type="entry name" value="Butyryl-CoA Dehydrogenase, subunit A, domain 2"/>
    <property type="match status" value="1"/>
</dbReference>
<dbReference type="Gene3D" id="3.40.309.10">
    <property type="entry name" value="Aldehyde Dehydrogenase, Chain A, domain 2"/>
    <property type="match status" value="1"/>
</dbReference>
<feature type="active site" evidence="2">
    <location>
        <position position="273"/>
    </location>
</feature>
<dbReference type="Gene3D" id="3.40.605.10">
    <property type="entry name" value="Aldehyde Dehydrogenase, Chain A, domain 1"/>
    <property type="match status" value="1"/>
</dbReference>
<feature type="domain" description="Acyl-CoA dehydrogenase/oxidase N-terminal" evidence="6">
    <location>
        <begin position="3"/>
        <end position="113"/>
    </location>
</feature>
<dbReference type="GeneID" id="93509521"/>
<dbReference type="SUPFAM" id="SSF56645">
    <property type="entry name" value="Acyl-CoA dehydrogenase NM domain-like"/>
    <property type="match status" value="1"/>
</dbReference>
<dbReference type="InterPro" id="IPR009100">
    <property type="entry name" value="AcylCoA_DH/oxidase_NM_dom_sf"/>
</dbReference>
<dbReference type="InterPro" id="IPR013786">
    <property type="entry name" value="AcylCoA_DH/ox_N"/>
</dbReference>
<protein>
    <submittedName>
        <fullName evidence="7">Aldehyde dehydrogenase family protein</fullName>
    </submittedName>
</protein>
<feature type="domain" description="Acyl-CoA oxidase/dehydrogenase middle" evidence="5">
    <location>
        <begin position="118"/>
        <end position="212"/>
    </location>
</feature>
<dbReference type="Proteomes" id="UP001611263">
    <property type="component" value="Unassembled WGS sequence"/>
</dbReference>
<dbReference type="Pfam" id="PF02770">
    <property type="entry name" value="Acyl-CoA_dh_M"/>
    <property type="match status" value="1"/>
</dbReference>
<dbReference type="SUPFAM" id="SSF53720">
    <property type="entry name" value="ALDH-like"/>
    <property type="match status" value="1"/>
</dbReference>
<proteinExistence type="inferred from homology"/>
<accession>A0ABW7TSI2</accession>
<gene>
    <name evidence="7" type="ORF">ACH4WX_25075</name>
</gene>
<dbReference type="InterPro" id="IPR029510">
    <property type="entry name" value="Ald_DH_CS_GLU"/>
</dbReference>
<evidence type="ECO:0000256" key="1">
    <source>
        <dbReference type="ARBA" id="ARBA00023002"/>
    </source>
</evidence>
<dbReference type="InterPro" id="IPR016163">
    <property type="entry name" value="Ald_DH_C"/>
</dbReference>
<keyword evidence="8" id="KW-1185">Reference proteome</keyword>
<dbReference type="InterPro" id="IPR046373">
    <property type="entry name" value="Acyl-CoA_Oxase/DH_mid-dom_sf"/>
</dbReference>
<dbReference type="RefSeq" id="WP_086007828.1">
    <property type="nucleotide sequence ID" value="NZ_JBIRUQ010000007.1"/>
</dbReference>
<dbReference type="EMBL" id="JBIRUQ010000007">
    <property type="protein sequence ID" value="MFI1464007.1"/>
    <property type="molecule type" value="Genomic_DNA"/>
</dbReference>
<evidence type="ECO:0000256" key="3">
    <source>
        <dbReference type="RuleBase" id="RU003345"/>
    </source>
</evidence>
<dbReference type="InterPro" id="IPR015590">
    <property type="entry name" value="Aldehyde_DH_dom"/>
</dbReference>
<sequence>MDDDEAEFVATVRDFVDREVEPVAHGLEQADIYPERLIEQMKRIGIYGLAIPAPWGDGKVSTTCYSLVTEELSRGWMSLAGAMGGHTVVAKLLLDYGTAEQRDRYLPRLATGELRATMALTEPGGGSDLQALRTVARRDGDTYVVNGSKTWISNARRSGLVALLCKTDPAAVPAHRGISVLLAEPGPGFAVSRDLPKLGYKGVESCELAFDDFRVPADALLGGTEGRGFGQMMRGLEIGRIQVASRALGVGSTRIGSEVAAAAAQRVVPAVLELGGKSPQIVFADADLDIAAEFVTRAILQNARQTCSAGSRLLVEESVHDALVDKVIQRFARVTLGRGRDDPGLGPLISRKQQTRVATMVDGLTQGEILCGGAVPAGDHLSEGCYFPPTLIDGVDPAATIAQEEIFGPVLTVNTFTDDDQALALANGTEYALLAALWTRDLSRAHRLAAEVVAGQVYVNTYGAGGGVELPFGGFRKSGYGREKGLAALDAVTATKTVVVKLSRPHRFWSPLAPIGCLRRSEKHDAQQCQEMFR</sequence>
<dbReference type="PANTHER" id="PTHR11699">
    <property type="entry name" value="ALDEHYDE DEHYDROGENASE-RELATED"/>
    <property type="match status" value="1"/>
</dbReference>
<dbReference type="PROSITE" id="PS00687">
    <property type="entry name" value="ALDEHYDE_DEHYDR_GLU"/>
    <property type="match status" value="1"/>
</dbReference>
<dbReference type="Pfam" id="PF00171">
    <property type="entry name" value="Aldedh"/>
    <property type="match status" value="1"/>
</dbReference>
<dbReference type="PROSITE" id="PS00072">
    <property type="entry name" value="ACYL_COA_DH_1"/>
    <property type="match status" value="1"/>
</dbReference>
<name>A0ABW7TSI2_9NOCA</name>
<keyword evidence="1 3" id="KW-0560">Oxidoreductase</keyword>
<dbReference type="InterPro" id="IPR037069">
    <property type="entry name" value="AcylCoA_DH/ox_N_sf"/>
</dbReference>